<feature type="compositionally biased region" description="Basic and acidic residues" evidence="1">
    <location>
        <begin position="36"/>
        <end position="83"/>
    </location>
</feature>
<evidence type="ECO:0000313" key="2">
    <source>
        <dbReference type="EMBL" id="MCF3946902.1"/>
    </source>
</evidence>
<comment type="caution">
    <text evidence="2">The sequence shown here is derived from an EMBL/GenBank/DDBJ whole genome shotgun (WGS) entry which is preliminary data.</text>
</comment>
<evidence type="ECO:0000256" key="1">
    <source>
        <dbReference type="SAM" id="MobiDB-lite"/>
    </source>
</evidence>
<feature type="compositionally biased region" description="Basic and acidic residues" evidence="1">
    <location>
        <begin position="107"/>
        <end position="133"/>
    </location>
</feature>
<feature type="compositionally biased region" description="Acidic residues" evidence="1">
    <location>
        <begin position="97"/>
        <end position="106"/>
    </location>
</feature>
<feature type="compositionally biased region" description="Basic and acidic residues" evidence="1">
    <location>
        <begin position="10"/>
        <end position="23"/>
    </location>
</feature>
<dbReference type="Proteomes" id="UP001521209">
    <property type="component" value="Unassembled WGS sequence"/>
</dbReference>
<sequence>MVERGQGGADADRQRGQRCDQHGSRQPVYPGRARPARRDAVAEQDVEHEQRAIGEGEDISEHLAGKANFGEHMDAGDRQDEGGKVAPGARARGGDGDGAEELDGADGGERQTRDGLVENHVHDRQNHAERHDNTLVPPRQCGEEPPGSQPECEHQAGACDAQPRDTGGRDACEQEHGEGRTEIVEDRAGQEPGIRGQLVGERGCAALHRSMNVGRHAGMIACLSSSMNIEWKVVLWF</sequence>
<accession>A0ABS9DZP6</accession>
<organism evidence="2 3">
    <name type="scientific">Acidiphilium iwatense</name>
    <dbReference type="NCBI Taxonomy" id="768198"/>
    <lineage>
        <taxon>Bacteria</taxon>
        <taxon>Pseudomonadati</taxon>
        <taxon>Pseudomonadota</taxon>
        <taxon>Alphaproteobacteria</taxon>
        <taxon>Acetobacterales</taxon>
        <taxon>Acidocellaceae</taxon>
        <taxon>Acidiphilium</taxon>
    </lineage>
</organism>
<protein>
    <submittedName>
        <fullName evidence="2">Uncharacterized protein</fullName>
    </submittedName>
</protein>
<evidence type="ECO:0000313" key="3">
    <source>
        <dbReference type="Proteomes" id="UP001521209"/>
    </source>
</evidence>
<feature type="region of interest" description="Disordered" evidence="1">
    <location>
        <begin position="1"/>
        <end position="195"/>
    </location>
</feature>
<gene>
    <name evidence="2" type="ORF">L2A60_09440</name>
</gene>
<name>A0ABS9DZP6_9PROT</name>
<keyword evidence="3" id="KW-1185">Reference proteome</keyword>
<feature type="compositionally biased region" description="Basic and acidic residues" evidence="1">
    <location>
        <begin position="162"/>
        <end position="189"/>
    </location>
</feature>
<reference evidence="2 3" key="1">
    <citation type="submission" date="2022-01" db="EMBL/GenBank/DDBJ databases">
        <authorList>
            <person name="Won M."/>
            <person name="Kim S.-J."/>
            <person name="Kwon S.-W."/>
        </authorList>
    </citation>
    <scope>NUCLEOTIDE SEQUENCE [LARGE SCALE GENOMIC DNA]</scope>
    <source>
        <strain evidence="2 3">KCTC 23505</strain>
    </source>
</reference>
<dbReference type="EMBL" id="JAKGBZ010000015">
    <property type="protein sequence ID" value="MCF3946902.1"/>
    <property type="molecule type" value="Genomic_DNA"/>
</dbReference>
<proteinExistence type="predicted"/>